<evidence type="ECO:0000313" key="2">
    <source>
        <dbReference type="EMBL" id="MBO3276553.1"/>
    </source>
</evidence>
<keyword evidence="3" id="KW-1185">Reference proteome</keyword>
<reference evidence="2 3" key="1">
    <citation type="submission" date="2020-12" db="EMBL/GenBank/DDBJ databases">
        <title>Pseudomonas schmalbachii sp. nov. isolated from millipede gut.</title>
        <authorList>
            <person name="Shelomi M."/>
        </authorList>
    </citation>
    <scope>NUCLEOTIDE SEQUENCE [LARGE SCALE GENOMIC DNA]</scope>
    <source>
        <strain evidence="2 3">Milli4</strain>
    </source>
</reference>
<protein>
    <submittedName>
        <fullName evidence="2">SMI1/KNR4 family protein</fullName>
    </submittedName>
</protein>
<dbReference type="EMBL" id="JAELYA010000005">
    <property type="protein sequence ID" value="MBO3276553.1"/>
    <property type="molecule type" value="Genomic_DNA"/>
</dbReference>
<dbReference type="InterPro" id="IPR037883">
    <property type="entry name" value="Knr4/Smi1-like_sf"/>
</dbReference>
<dbReference type="SUPFAM" id="SSF160631">
    <property type="entry name" value="SMI1/KNR4-like"/>
    <property type="match status" value="1"/>
</dbReference>
<evidence type="ECO:0000259" key="1">
    <source>
        <dbReference type="SMART" id="SM00860"/>
    </source>
</evidence>
<name>A0ABS3TTT4_9PSED</name>
<sequence length="204" mass="22733">MRLFGQPIALVLTTVHIRLEQYWPEYAVGYRPEAAAGCNDGKFIATLWSGLIQVSGLMKLEWFDPTDDPIDPCQIDGAESLLGVRFPASYRSVLVIHHNSYGDADIGNPDSTRGACIGHWLSLKPWDSESIWSSLATWSEHQLPHSIIPFGSDGGGNYICFDYRSNSEPTVVFWYHELSGTDGVVPIAQTFDDFVRLLRSPPET</sequence>
<organism evidence="2 3">
    <name type="scientific">Pseudomonas schmalbachii</name>
    <dbReference type="NCBI Taxonomy" id="2816993"/>
    <lineage>
        <taxon>Bacteria</taxon>
        <taxon>Pseudomonadati</taxon>
        <taxon>Pseudomonadota</taxon>
        <taxon>Gammaproteobacteria</taxon>
        <taxon>Pseudomonadales</taxon>
        <taxon>Pseudomonadaceae</taxon>
        <taxon>Pseudomonas</taxon>
    </lineage>
</organism>
<dbReference type="Proteomes" id="UP000669060">
    <property type="component" value="Unassembled WGS sequence"/>
</dbReference>
<evidence type="ECO:0000313" key="3">
    <source>
        <dbReference type="Proteomes" id="UP000669060"/>
    </source>
</evidence>
<accession>A0ABS3TTT4</accession>
<comment type="caution">
    <text evidence="2">The sequence shown here is derived from an EMBL/GenBank/DDBJ whole genome shotgun (WGS) entry which is preliminary data.</text>
</comment>
<dbReference type="InterPro" id="IPR018958">
    <property type="entry name" value="Knr4/Smi1-like_dom"/>
</dbReference>
<dbReference type="SMART" id="SM00860">
    <property type="entry name" value="SMI1_KNR4"/>
    <property type="match status" value="1"/>
</dbReference>
<gene>
    <name evidence="2" type="ORF">JFY56_15095</name>
</gene>
<proteinExistence type="predicted"/>
<feature type="domain" description="Knr4/Smi1-like" evidence="1">
    <location>
        <begin position="69"/>
        <end position="197"/>
    </location>
</feature>
<dbReference type="Pfam" id="PF09346">
    <property type="entry name" value="SMI1_KNR4"/>
    <property type="match status" value="1"/>
</dbReference>
<dbReference type="Gene3D" id="3.40.1580.10">
    <property type="entry name" value="SMI1/KNR4-like"/>
    <property type="match status" value="1"/>
</dbReference>